<accession>A0A7Y9EKZ0</accession>
<organism evidence="1 2">
    <name type="scientific">Actinomadura luteofluorescens</name>
    <dbReference type="NCBI Taxonomy" id="46163"/>
    <lineage>
        <taxon>Bacteria</taxon>
        <taxon>Bacillati</taxon>
        <taxon>Actinomycetota</taxon>
        <taxon>Actinomycetes</taxon>
        <taxon>Streptosporangiales</taxon>
        <taxon>Thermomonosporaceae</taxon>
        <taxon>Actinomadura</taxon>
    </lineage>
</organism>
<sequence length="657" mass="72881">MAASKALSHIELSDWISLAQNKSPTRFIFATTTQWESILADANLIGIWIDLHSAGLALISLHTEPIQVIGKSAVRRANELLEKSRAFAAATTEVRRFYPPKDSLKGSNLVDKLAINGLRFGRLVAQCAKEGWDESTWANAKRHAQISDASARQLEQELGPPNIGDPEDRIYRAIGIREDELETGTGLTFAARLAAAWEKNSHAYERRLRKQSQHLLNSKVALAPKTRLHLVMLLLSDRPLLAQRAALLTRNLIDHLLVTDPVSTLSLIEAHVEREPLMLSTHRAFISARDRYAEELHDEARMRPVFEMYKTTVEGDIKRTAELTLRLLKKPVPSKPTLSPILDQLIAARQPITSLLASPVVREWRNAVAHEDIYWDSEAGMAVADGHPFGLNEILARALQARSICQGFEHGIAICYASTGAWTRIKKTSNEVSGRLGILYAFGEAGLSAVDLYRVGTTVKVDAPRLTDQTLRKLLAATISASVEDNHVELWDIRLPDDYPPLQVSRKSLDMAMTFTISHGSETHVHLPFASLPMIAEALSNINYSEILIASTITAIAAGYLLSELERLAQRLTHDDQAAADEIFEWISSTSRALRATGGFLSENKASKLNTFAAVLDGIWHQHRDLLPSALLHALTPARRAYIRNGPVHLPWISQNL</sequence>
<name>A0A7Y9EKZ0_9ACTN</name>
<proteinExistence type="predicted"/>
<reference evidence="1 2" key="1">
    <citation type="submission" date="2020-07" db="EMBL/GenBank/DDBJ databases">
        <title>Sequencing the genomes of 1000 actinobacteria strains.</title>
        <authorList>
            <person name="Klenk H.-P."/>
        </authorList>
    </citation>
    <scope>NUCLEOTIDE SEQUENCE [LARGE SCALE GENOMIC DNA]</scope>
    <source>
        <strain evidence="1 2">DSM 40398</strain>
    </source>
</reference>
<dbReference type="EMBL" id="JACCBA010000001">
    <property type="protein sequence ID" value="NYD49708.1"/>
    <property type="molecule type" value="Genomic_DNA"/>
</dbReference>
<comment type="caution">
    <text evidence="1">The sequence shown here is derived from an EMBL/GenBank/DDBJ whole genome shotgun (WGS) entry which is preliminary data.</text>
</comment>
<evidence type="ECO:0000313" key="2">
    <source>
        <dbReference type="Proteomes" id="UP000529783"/>
    </source>
</evidence>
<evidence type="ECO:0000313" key="1">
    <source>
        <dbReference type="EMBL" id="NYD49708.1"/>
    </source>
</evidence>
<keyword evidence="2" id="KW-1185">Reference proteome</keyword>
<dbReference type="AlphaFoldDB" id="A0A7Y9EKZ0"/>
<gene>
    <name evidence="1" type="ORF">BJY14_005691</name>
</gene>
<protein>
    <submittedName>
        <fullName evidence="1">Uncharacterized protein</fullName>
    </submittedName>
</protein>
<dbReference type="Proteomes" id="UP000529783">
    <property type="component" value="Unassembled WGS sequence"/>
</dbReference>